<dbReference type="AlphaFoldDB" id="A0A644T1I2"/>
<name>A0A644T1I2_9ZZZZ</name>
<dbReference type="EMBL" id="VSSQ01000013">
    <property type="protein sequence ID" value="MPL60780.1"/>
    <property type="molecule type" value="Genomic_DNA"/>
</dbReference>
<feature type="region of interest" description="Disordered" evidence="1">
    <location>
        <begin position="489"/>
        <end position="526"/>
    </location>
</feature>
<feature type="compositionally biased region" description="Low complexity" evidence="1">
    <location>
        <begin position="489"/>
        <end position="498"/>
    </location>
</feature>
<organism evidence="2">
    <name type="scientific">bioreactor metagenome</name>
    <dbReference type="NCBI Taxonomy" id="1076179"/>
    <lineage>
        <taxon>unclassified sequences</taxon>
        <taxon>metagenomes</taxon>
        <taxon>ecological metagenomes</taxon>
    </lineage>
</organism>
<comment type="caution">
    <text evidence="2">The sequence shown here is derived from an EMBL/GenBank/DDBJ whole genome shotgun (WGS) entry which is preliminary data.</text>
</comment>
<gene>
    <name evidence="2" type="ORF">SDC9_06342</name>
</gene>
<evidence type="ECO:0000256" key="1">
    <source>
        <dbReference type="SAM" id="MobiDB-lite"/>
    </source>
</evidence>
<protein>
    <recommendedName>
        <fullName evidence="3">NAD-specific glutamate dehydrogenase</fullName>
    </recommendedName>
</protein>
<accession>A0A644T1I2</accession>
<evidence type="ECO:0008006" key="3">
    <source>
        <dbReference type="Google" id="ProtNLM"/>
    </source>
</evidence>
<proteinExistence type="predicted"/>
<sequence length="731" mass="76346">MSVAEVPHAGEHHGQATLVRRVDHFLVAHRAAGLDHAGGARLDRLEQAVGEGEEGVRGDGRALRRAFGKAHGLRHPFGLLRGDHRAVDAAHLAGADADGLAGLGIDDGVRLHMLGDLPGKEQVFQLFLRGGALGHHLQVVKGDVAVVLALHEEAARHLAIGGDLGFRVGQRAGDQQPHVLLLCHDRLRRLVDGGGDDDLREDLGDRLGGFRVERLVQRDDAAEGRGAVAVEGALVGVEQAGAGGDATGVGVLDDRAGRGLGAEFGDEFKGRVGVVDVVVGQFLALQLFRRGNARAVRAVEVEGRLLVRVLAIAQGLGEGAGEGAPARRVLVDRARHPGADRRVIGRGAGIGDLREVLAEFVAGGAVLGVELLQHRLVILHVDHGRDEGMVLRGGADHCRPADVDVLDAGLVIGALGDGFLERVEVDDEQVDRLDVMGGHRGEVLLVVAQRQQAAVHLRVQRLHPAVHHLGKARHLGHIAHAQPGLAQRLGGAAGRQQLDAAGGKRAGKVDQPGLVGDGDQGAGEGDVSGHGWQSLCSEVDWRIGNGVTDGGGGILCLGQGPADLDGMVIEAAGKHDLLCGARPQPALFEIDRGFEAEIDGGVEAEHPDLTRFQRHRHRPSAHVERGVDIGVQMEADLKGDAAHPLALEHGVEALAVGRGHRAERVLAAQGAAVGAQLQLTHMGQPVRRHIAVMAEERMAGRIAFGAHPDLARGLVKPGAGGGAEAALGAEP</sequence>
<evidence type="ECO:0000313" key="2">
    <source>
        <dbReference type="EMBL" id="MPL60780.1"/>
    </source>
</evidence>
<reference evidence="2" key="1">
    <citation type="submission" date="2019-08" db="EMBL/GenBank/DDBJ databases">
        <authorList>
            <person name="Kucharzyk K."/>
            <person name="Murdoch R.W."/>
            <person name="Higgins S."/>
            <person name="Loffler F."/>
        </authorList>
    </citation>
    <scope>NUCLEOTIDE SEQUENCE</scope>
</reference>
<feature type="compositionally biased region" description="Gly residues" evidence="1">
    <location>
        <begin position="515"/>
        <end position="526"/>
    </location>
</feature>